<evidence type="ECO:0000313" key="1">
    <source>
        <dbReference type="EMBL" id="DAD80397.1"/>
    </source>
</evidence>
<reference evidence="1" key="1">
    <citation type="journal article" date="2021" name="Proc. Natl. Acad. Sci. U.S.A.">
        <title>A Catalog of Tens of Thousands of Viruses from Human Metagenomes Reveals Hidden Associations with Chronic Diseases.</title>
        <authorList>
            <person name="Tisza M.J."/>
            <person name="Buck C.B."/>
        </authorList>
    </citation>
    <scope>NUCLEOTIDE SEQUENCE</scope>
    <source>
        <strain evidence="1">CtX581</strain>
    </source>
</reference>
<protein>
    <submittedName>
        <fullName evidence="1">Uncharacterized protein</fullName>
    </submittedName>
</protein>
<name>A0A8S5MDK1_9CAUD</name>
<accession>A0A8S5MDK1</accession>
<dbReference type="EMBL" id="BK014883">
    <property type="protein sequence ID" value="DAD80397.1"/>
    <property type="molecule type" value="Genomic_DNA"/>
</dbReference>
<proteinExistence type="predicted"/>
<sequence length="51" mass="6115">MTNHTQRLKLRYKKINGNANYPCLFFRKFAQYKNNVFVSVFVSFTKNILNP</sequence>
<organism evidence="1">
    <name type="scientific">Siphoviridae sp. ctX581</name>
    <dbReference type="NCBI Taxonomy" id="2826365"/>
    <lineage>
        <taxon>Viruses</taxon>
        <taxon>Duplodnaviria</taxon>
        <taxon>Heunggongvirae</taxon>
        <taxon>Uroviricota</taxon>
        <taxon>Caudoviricetes</taxon>
    </lineage>
</organism>